<reference evidence="2 3" key="1">
    <citation type="journal article" date="2011" name="Proc. Natl. Acad. Sci. U.S.A.">
        <title>Comparative genomics of xylose-fermenting fungi for enhanced biofuel production.</title>
        <authorList>
            <person name="Wohlbach D.J."/>
            <person name="Kuo A."/>
            <person name="Sato T.K."/>
            <person name="Potts K.M."/>
            <person name="Salamov A.A."/>
            <person name="LaButti K.M."/>
            <person name="Sun H."/>
            <person name="Clum A."/>
            <person name="Pangilinan J.L."/>
            <person name="Lindquist E.A."/>
            <person name="Lucas S."/>
            <person name="Lapidus A."/>
            <person name="Jin M."/>
            <person name="Gunawan C."/>
            <person name="Balan V."/>
            <person name="Dale B.E."/>
            <person name="Jeffries T.W."/>
            <person name="Zinkel R."/>
            <person name="Barry K.W."/>
            <person name="Grigoriev I.V."/>
            <person name="Gasch A.P."/>
        </authorList>
    </citation>
    <scope>NUCLEOTIDE SEQUENCE [LARGE SCALE GENOMIC DNA]</scope>
    <source>
        <strain evidence="3">NRRL Y-27907 / 11-Y1</strain>
    </source>
</reference>
<protein>
    <recommendedName>
        <fullName evidence="1">RNB domain-containing protein</fullName>
    </recommendedName>
</protein>
<dbReference type="HOGENOM" id="CLU_012624_0_0_1"/>
<dbReference type="InterPro" id="IPR001900">
    <property type="entry name" value="RNase_II/R"/>
</dbReference>
<dbReference type="KEGG" id="spaa:SPAPADRAFT_136800"/>
<sequence>MKLINEKSTKFLGKYVDPTSKLDLRLSSKKILSEIEEAFIKRGNDRFVTPSKAWKENVLSGEESKGISEQISSCLSNSKVNGACIVQPPKVGDIVTLSDNLRLYIIAAGPKSIKSGSYTFINARGEIVFGKSGMIRDRVPGAIPQRFHDYLGNCVSLEQKFDGVAPVGMAESLTRSAPETIKTKDEKMNDLEEPEVNDPTDFVVSQATSQLLVDTDINTYIVPLLARSTYAGALSQLCIDSFKKVSSINQKLERLHRTLQYDADGNLNVPRTLTIFEILYHLEQNPKNSIQSKQNGNSKLGVSLDFSQNYEDYDYSASTYLATLFALRKQSRLWNLEATSQNECQTRVTVLPVSDVSYIDRVMKYLKEGGIDEFSKYCAGILSGEKPTKQPPLYIDIIGMLKDFVNRKFDHDPAVETVLVYVLRGIEKHMLPSNLVFETSNYVNEYSRTRAYDLLVELEKNDSIVNPFKWSKTSSWPNEKTSYVSDLSQSYYDCLDDNATTSSENTGLDQLDQQQLSNLNEPIDSTQMGYSNDFFDSDPMNDIREDLTNVSVYCIDSEFAHEIDDGISIHEDEGKYVISVHIAEPSSYVKPDSTLSSIAFNRTSTQYFPETALLMFPPIISNLSGLGIDSQDTRAFSIQYKLDKGLLDEFFKQRLTDPESSIDSTLLNTVKSQIEQTKEIKYSLLRNFRQGFTYKKVAKVLRSENRQELYRTDQDYNNLFKLFQLSTILNGIRSQNIPVEMTQNNSNLQVLETGDDIASESRYIEKGEGHEIRVKNSRQSIIIPKELDIEDSVSLVTENMIFANYLTGAIAKEKNIKILYRTFEFNISDELKKQFQELRSGNSIRKDEFDFGSFVSLAKYTVSHGTHALVGLGSYTTITSPMRRYVDMINQWKFQDYFLGREEGFIKDSNLENIANIVNSKAAYAKKPSAYAQKFWTGIFLREYKRLFEAGEIKNPIEFSLVLKAAPRKDAVIGVTCEKFPNMIANLEVSDALMEDYKNGLIGKDGRISSNRLQIARIDYVEDDLLFKYV</sequence>
<evidence type="ECO:0000313" key="2">
    <source>
        <dbReference type="EMBL" id="EGW32795.1"/>
    </source>
</evidence>
<organism evidence="3">
    <name type="scientific">Spathaspora passalidarum (strain NRRL Y-27907 / 11-Y1)</name>
    <dbReference type="NCBI Taxonomy" id="619300"/>
    <lineage>
        <taxon>Eukaryota</taxon>
        <taxon>Fungi</taxon>
        <taxon>Dikarya</taxon>
        <taxon>Ascomycota</taxon>
        <taxon>Saccharomycotina</taxon>
        <taxon>Pichiomycetes</taxon>
        <taxon>Debaryomycetaceae</taxon>
        <taxon>Spathaspora</taxon>
    </lineage>
</organism>
<dbReference type="GO" id="GO:0000932">
    <property type="term" value="C:P-body"/>
    <property type="evidence" value="ECO:0007669"/>
    <property type="project" value="TreeGrafter"/>
</dbReference>
<dbReference type="SMART" id="SM00955">
    <property type="entry name" value="RNB"/>
    <property type="match status" value="1"/>
</dbReference>
<name>G3AME3_SPAPN</name>
<dbReference type="FunCoup" id="G3AME3">
    <property type="interactions" value="111"/>
</dbReference>
<dbReference type="GO" id="GO:0003723">
    <property type="term" value="F:RNA binding"/>
    <property type="evidence" value="ECO:0007669"/>
    <property type="project" value="InterPro"/>
</dbReference>
<dbReference type="GO" id="GO:0000175">
    <property type="term" value="F:3'-5'-RNA exonuclease activity"/>
    <property type="evidence" value="ECO:0007669"/>
    <property type="project" value="TreeGrafter"/>
</dbReference>
<dbReference type="EMBL" id="GL996501">
    <property type="protein sequence ID" value="EGW32795.1"/>
    <property type="molecule type" value="Genomic_DNA"/>
</dbReference>
<evidence type="ECO:0000313" key="3">
    <source>
        <dbReference type="Proteomes" id="UP000000709"/>
    </source>
</evidence>
<evidence type="ECO:0000259" key="1">
    <source>
        <dbReference type="SMART" id="SM00955"/>
    </source>
</evidence>
<dbReference type="PANTHER" id="PTHR23355:SF9">
    <property type="entry name" value="DIS3-LIKE EXONUCLEASE 2"/>
    <property type="match status" value="1"/>
</dbReference>
<dbReference type="OMA" id="VFCIDSE"/>
<proteinExistence type="predicted"/>
<dbReference type="OrthoDB" id="2285229at2759"/>
<dbReference type="SUPFAM" id="SSF50249">
    <property type="entry name" value="Nucleic acid-binding proteins"/>
    <property type="match status" value="1"/>
</dbReference>
<dbReference type="InterPro" id="IPR012340">
    <property type="entry name" value="NA-bd_OB-fold"/>
</dbReference>
<keyword evidence="3" id="KW-1185">Reference proteome</keyword>
<dbReference type="eggNOG" id="KOG2102">
    <property type="taxonomic scope" value="Eukaryota"/>
</dbReference>
<gene>
    <name evidence="2" type="ORF">SPAPADRAFT_136800</name>
</gene>
<dbReference type="STRING" id="619300.G3AME3"/>
<dbReference type="InParanoid" id="G3AME3"/>
<dbReference type="Proteomes" id="UP000000709">
    <property type="component" value="Unassembled WGS sequence"/>
</dbReference>
<dbReference type="InterPro" id="IPR050180">
    <property type="entry name" value="RNR_Ribonuclease"/>
</dbReference>
<dbReference type="AlphaFoldDB" id="G3AME3"/>
<dbReference type="GeneID" id="18870000"/>
<accession>G3AME3</accession>
<dbReference type="PANTHER" id="PTHR23355">
    <property type="entry name" value="RIBONUCLEASE"/>
    <property type="match status" value="1"/>
</dbReference>
<dbReference type="RefSeq" id="XP_007374310.1">
    <property type="nucleotide sequence ID" value="XM_007374248.1"/>
</dbReference>
<dbReference type="Pfam" id="PF00773">
    <property type="entry name" value="RNB"/>
    <property type="match status" value="1"/>
</dbReference>
<feature type="domain" description="RNB" evidence="1">
    <location>
        <begin position="544"/>
        <end position="900"/>
    </location>
</feature>
<dbReference type="GO" id="GO:0006402">
    <property type="term" value="P:mRNA catabolic process"/>
    <property type="evidence" value="ECO:0007669"/>
    <property type="project" value="TreeGrafter"/>
</dbReference>